<dbReference type="PANTHER" id="PTHR34384:SF5">
    <property type="entry name" value="L-2,3-DIAMINOPROPANOATE--CITRATE LIGASE"/>
    <property type="match status" value="1"/>
</dbReference>
<evidence type="ECO:0000256" key="2">
    <source>
        <dbReference type="ARBA" id="ARBA00007832"/>
    </source>
</evidence>
<dbReference type="EMBL" id="FNUC01000004">
    <property type="protein sequence ID" value="SEF11693.1"/>
    <property type="molecule type" value="Genomic_DNA"/>
</dbReference>
<dbReference type="STRING" id="561176.SAMN04488561_4109"/>
<evidence type="ECO:0000313" key="7">
    <source>
        <dbReference type="Proteomes" id="UP000181980"/>
    </source>
</evidence>
<proteinExistence type="inferred from homology"/>
<dbReference type="InterPro" id="IPR037455">
    <property type="entry name" value="LucA/IucC-like"/>
</dbReference>
<dbReference type="Gene3D" id="1.10.510.40">
    <property type="match status" value="1"/>
</dbReference>
<comment type="pathway">
    <text evidence="1">Siderophore biosynthesis.</text>
</comment>
<dbReference type="GO" id="GO:0016881">
    <property type="term" value="F:acid-amino acid ligase activity"/>
    <property type="evidence" value="ECO:0007669"/>
    <property type="project" value="UniProtKB-ARBA"/>
</dbReference>
<feature type="domain" description="Aerobactin siderophore biosynthesis IucA/IucC-like C-terminal" evidence="5">
    <location>
        <begin position="484"/>
        <end position="642"/>
    </location>
</feature>
<evidence type="ECO:0000256" key="3">
    <source>
        <dbReference type="SAM" id="MobiDB-lite"/>
    </source>
</evidence>
<reference evidence="7" key="1">
    <citation type="submission" date="2016-10" db="EMBL/GenBank/DDBJ databases">
        <authorList>
            <person name="Varghese N."/>
            <person name="Submissions S."/>
        </authorList>
    </citation>
    <scope>NUCLEOTIDE SEQUENCE [LARGE SCALE GENOMIC DNA]</scope>
    <source>
        <strain evidence="7">DSM 45237</strain>
    </source>
</reference>
<evidence type="ECO:0000259" key="4">
    <source>
        <dbReference type="Pfam" id="PF04183"/>
    </source>
</evidence>
<evidence type="ECO:0000256" key="1">
    <source>
        <dbReference type="ARBA" id="ARBA00004924"/>
    </source>
</evidence>
<dbReference type="InterPro" id="IPR022770">
    <property type="entry name" value="IucA/IucC-like_C"/>
</dbReference>
<organism evidence="6 7">
    <name type="scientific">Jiangella alba</name>
    <dbReference type="NCBI Taxonomy" id="561176"/>
    <lineage>
        <taxon>Bacteria</taxon>
        <taxon>Bacillati</taxon>
        <taxon>Actinomycetota</taxon>
        <taxon>Actinomycetes</taxon>
        <taxon>Jiangellales</taxon>
        <taxon>Jiangellaceae</taxon>
        <taxon>Jiangella</taxon>
    </lineage>
</organism>
<name>A0A1H5PCN8_9ACTN</name>
<dbReference type="OrthoDB" id="495728at2"/>
<protein>
    <submittedName>
        <fullName evidence="6">Siderophore synthetase component</fullName>
    </submittedName>
</protein>
<dbReference type="Proteomes" id="UP000181980">
    <property type="component" value="Unassembled WGS sequence"/>
</dbReference>
<feature type="region of interest" description="Disordered" evidence="3">
    <location>
        <begin position="38"/>
        <end position="114"/>
    </location>
</feature>
<evidence type="ECO:0000259" key="5">
    <source>
        <dbReference type="Pfam" id="PF06276"/>
    </source>
</evidence>
<gene>
    <name evidence="6" type="ORF">SAMN04488561_4109</name>
</gene>
<evidence type="ECO:0000313" key="6">
    <source>
        <dbReference type="EMBL" id="SEF11693.1"/>
    </source>
</evidence>
<feature type="domain" description="Aerobactin siderophore biosynthesis IucA/IucC N-terminal" evidence="4">
    <location>
        <begin position="215"/>
        <end position="451"/>
    </location>
</feature>
<feature type="compositionally biased region" description="Gly residues" evidence="3">
    <location>
        <begin position="42"/>
        <end position="63"/>
    </location>
</feature>
<dbReference type="AlphaFoldDB" id="A0A1H5PCN8"/>
<dbReference type="PANTHER" id="PTHR34384">
    <property type="entry name" value="L-2,3-DIAMINOPROPANOATE--CITRATE LIGASE"/>
    <property type="match status" value="1"/>
</dbReference>
<sequence>MTGLLETAAPTPTQAADDATAHALLACWLREVPGWTLEAAGGELGGPTHGGPTHGGPTHGGPPHGERTPPGRVGHSLYGRAPTNSAATGDAAVASTSNAAGTGPGDTAEANTDRPRIVIPLPRWNARLLVGVRRVSATYRHQLELPALLQLGDGEPRPVGLAQLAVLLADTLPGSGLRIEPLLTRVLDSAAAVAGYLDGRADEIDRLWSAEPLPFAATEQALLLGHLVHPTPKSRGELGAVARQRFSPETGGRFALRWLAVDRDLVRHGSALGTPAPELAEALLRDDPAVDQAALRATRDAVGADRVLIPAHPYEADRLAADPLTADLFDTGAVVDLGAWGAPFLPTTSVRTVYRADAAWQLKFSLHVRVTNSMRVTLPKELDRAVESAALARTLVGARTREAAPHFDLVQDPAYLTLARDGATLDGFSVLLRENRWDRHGPSDVSALTTLCQDHPYGGRSRLAAIIAAISNREHRAEHVVAREWFGRFCDVVVRSLVRLYLDVGLCFEAHQQNTLVELENGWPVRGVYRDSQGYFHRAAAHDDLVAVVPGLGEVTESIFPEDLADERLVYYLFVNLTLGVINALGPTADESVLLGDLRRVLTDERSRGGRYPATLLDRLLDDDRWPCKANLLTRAHDLDELVGDISTQSVYVSLPNPLLGVGA</sequence>
<dbReference type="InterPro" id="IPR007310">
    <property type="entry name" value="Aerobactin_biosyn_IucA/IucC_N"/>
</dbReference>
<comment type="similarity">
    <text evidence="2">Belongs to the IucA/IucC family.</text>
</comment>
<dbReference type="RefSeq" id="WP_069109872.1">
    <property type="nucleotide sequence ID" value="NZ_FNUC01000004.1"/>
</dbReference>
<dbReference type="GO" id="GO:0019290">
    <property type="term" value="P:siderophore biosynthetic process"/>
    <property type="evidence" value="ECO:0007669"/>
    <property type="project" value="InterPro"/>
</dbReference>
<keyword evidence="7" id="KW-1185">Reference proteome</keyword>
<dbReference type="Pfam" id="PF06276">
    <property type="entry name" value="FhuF"/>
    <property type="match status" value="1"/>
</dbReference>
<accession>A0A1H5PCN8</accession>
<dbReference type="Pfam" id="PF04183">
    <property type="entry name" value="IucA_IucC"/>
    <property type="match status" value="1"/>
</dbReference>